<dbReference type="NCBIfam" id="TIGR02602">
    <property type="entry name" value="8TM_EpsH"/>
    <property type="match status" value="1"/>
</dbReference>
<dbReference type="GO" id="GO:0006508">
    <property type="term" value="P:proteolysis"/>
    <property type="evidence" value="ECO:0007669"/>
    <property type="project" value="UniProtKB-KW"/>
</dbReference>
<gene>
    <name evidence="9" type="ORF">JIN81_12480</name>
</gene>
<dbReference type="NCBIfam" id="TIGR04178">
    <property type="entry name" value="exo_archaeo"/>
    <property type="match status" value="1"/>
</dbReference>
<keyword evidence="6 8" id="KW-1133">Transmembrane helix</keyword>
<feature type="transmembrane region" description="Helical" evidence="8">
    <location>
        <begin position="96"/>
        <end position="113"/>
    </location>
</feature>
<dbReference type="AlphaFoldDB" id="A0A934VEZ9"/>
<comment type="caution">
    <text evidence="9">The sequence shown here is derived from an EMBL/GenBank/DDBJ whole genome shotgun (WGS) entry which is preliminary data.</text>
</comment>
<organism evidence="9 10">
    <name type="scientific">Haloferula rosea</name>
    <dbReference type="NCBI Taxonomy" id="490093"/>
    <lineage>
        <taxon>Bacteria</taxon>
        <taxon>Pseudomonadati</taxon>
        <taxon>Verrucomicrobiota</taxon>
        <taxon>Verrucomicrobiia</taxon>
        <taxon>Verrucomicrobiales</taxon>
        <taxon>Verrucomicrobiaceae</taxon>
        <taxon>Haloferula</taxon>
    </lineage>
</organism>
<evidence type="ECO:0000256" key="4">
    <source>
        <dbReference type="ARBA" id="ARBA00022692"/>
    </source>
</evidence>
<dbReference type="GO" id="GO:0008233">
    <property type="term" value="F:peptidase activity"/>
    <property type="evidence" value="ECO:0007669"/>
    <property type="project" value="UniProtKB-KW"/>
</dbReference>
<keyword evidence="2" id="KW-1003">Cell membrane</keyword>
<dbReference type="GO" id="GO:0005886">
    <property type="term" value="C:plasma membrane"/>
    <property type="evidence" value="ECO:0007669"/>
    <property type="project" value="UniProtKB-SubCell"/>
</dbReference>
<feature type="transmembrane region" description="Helical" evidence="8">
    <location>
        <begin position="283"/>
        <end position="303"/>
    </location>
</feature>
<dbReference type="EMBL" id="JAENII010000009">
    <property type="protein sequence ID" value="MBK1827839.1"/>
    <property type="molecule type" value="Genomic_DNA"/>
</dbReference>
<dbReference type="Proteomes" id="UP000658278">
    <property type="component" value="Unassembled WGS sequence"/>
</dbReference>
<dbReference type="Pfam" id="PF09721">
    <property type="entry name" value="Exosortase_EpsH"/>
    <property type="match status" value="1"/>
</dbReference>
<evidence type="ECO:0000256" key="5">
    <source>
        <dbReference type="ARBA" id="ARBA00022801"/>
    </source>
</evidence>
<proteinExistence type="predicted"/>
<evidence type="ECO:0000256" key="7">
    <source>
        <dbReference type="ARBA" id="ARBA00023136"/>
    </source>
</evidence>
<accession>A0A934VEZ9</accession>
<evidence type="ECO:0000313" key="10">
    <source>
        <dbReference type="Proteomes" id="UP000658278"/>
    </source>
</evidence>
<protein>
    <submittedName>
        <fullName evidence="9">Exosortase/archaeosortase family protein</fullName>
    </submittedName>
</protein>
<feature type="transmembrane region" description="Helical" evidence="8">
    <location>
        <begin position="238"/>
        <end position="263"/>
    </location>
</feature>
<evidence type="ECO:0000256" key="2">
    <source>
        <dbReference type="ARBA" id="ARBA00022475"/>
    </source>
</evidence>
<evidence type="ECO:0000313" key="9">
    <source>
        <dbReference type="EMBL" id="MBK1827839.1"/>
    </source>
</evidence>
<feature type="transmembrane region" description="Helical" evidence="8">
    <location>
        <begin position="20"/>
        <end position="39"/>
    </location>
</feature>
<feature type="transmembrane region" description="Helical" evidence="8">
    <location>
        <begin position="60"/>
        <end position="76"/>
    </location>
</feature>
<keyword evidence="3" id="KW-0645">Protease</keyword>
<keyword evidence="4 8" id="KW-0812">Transmembrane</keyword>
<keyword evidence="7 8" id="KW-0472">Membrane</keyword>
<dbReference type="InterPro" id="IPR026392">
    <property type="entry name" value="Exo/Archaeosortase_dom"/>
</dbReference>
<evidence type="ECO:0000256" key="8">
    <source>
        <dbReference type="SAM" id="Phobius"/>
    </source>
</evidence>
<keyword evidence="5" id="KW-0378">Hydrolase</keyword>
<dbReference type="RefSeq" id="WP_200280028.1">
    <property type="nucleotide sequence ID" value="NZ_JAENII010000009.1"/>
</dbReference>
<evidence type="ECO:0000256" key="3">
    <source>
        <dbReference type="ARBA" id="ARBA00022670"/>
    </source>
</evidence>
<evidence type="ECO:0000256" key="6">
    <source>
        <dbReference type="ARBA" id="ARBA00022989"/>
    </source>
</evidence>
<evidence type="ECO:0000256" key="1">
    <source>
        <dbReference type="ARBA" id="ARBA00004651"/>
    </source>
</evidence>
<reference evidence="9" key="1">
    <citation type="submission" date="2021-01" db="EMBL/GenBank/DDBJ databases">
        <title>Modified the classification status of verrucomicrobia.</title>
        <authorList>
            <person name="Feng X."/>
        </authorList>
    </citation>
    <scope>NUCLEOTIDE SEQUENCE</scope>
    <source>
        <strain evidence="9">KCTC 22201</strain>
    </source>
</reference>
<keyword evidence="10" id="KW-1185">Reference proteome</keyword>
<dbReference type="InterPro" id="IPR019127">
    <property type="entry name" value="Exosortase"/>
</dbReference>
<comment type="subcellular location">
    <subcellularLocation>
        <location evidence="1">Cell membrane</location>
        <topology evidence="1">Multi-pass membrane protein</topology>
    </subcellularLocation>
</comment>
<name>A0A934VEZ9_9BACT</name>
<sequence>MEERNSPRPQISQQPPPWTGVLIIGLMIAGFYFLIPGFGGQQHLSSPHWLKRSWNEENDFEHGILVPIICFALLAWKWGTLRTLASKVTAPQKSQWVGLIIAVLGSLFFVLAYRTGQARLAIGGLPMILWGSTWFLWGWPIARLTFFPLFLLWLAIPVPQFQHATYKLQMLSTKLAEIGCGWLGVETEVRGTQIFSVDSKWEPLKIDEGCGGIRSLMALILISSVWAYLAKMPLWKKLVLMLSAFPLAIIGNMFRLTSIFVIAEYGDPDFAKDTWHDWSGLVIFYPISLLLLLAVHSILEGGIPKLRKLKQTTVTVTEPTTTSNT</sequence>
<dbReference type="InterPro" id="IPR013426">
    <property type="entry name" value="EpsH-like"/>
</dbReference>
<feature type="transmembrane region" description="Helical" evidence="8">
    <location>
        <begin position="211"/>
        <end position="229"/>
    </location>
</feature>